<feature type="domain" description="BTB" evidence="1">
    <location>
        <begin position="24"/>
        <end position="97"/>
    </location>
</feature>
<evidence type="ECO:0000313" key="3">
    <source>
        <dbReference type="EMBL" id="GES76312.1"/>
    </source>
</evidence>
<name>A0A8H3QEQ3_9GLOM</name>
<dbReference type="PANTHER" id="PTHR45774">
    <property type="entry name" value="BTB/POZ DOMAIN-CONTAINING"/>
    <property type="match status" value="1"/>
</dbReference>
<dbReference type="Pfam" id="PF00651">
    <property type="entry name" value="BTB"/>
    <property type="match status" value="1"/>
</dbReference>
<accession>A0A8H3QEQ3</accession>
<organism evidence="3 4">
    <name type="scientific">Rhizophagus clarus</name>
    <dbReference type="NCBI Taxonomy" id="94130"/>
    <lineage>
        <taxon>Eukaryota</taxon>
        <taxon>Fungi</taxon>
        <taxon>Fungi incertae sedis</taxon>
        <taxon>Mucoromycota</taxon>
        <taxon>Glomeromycotina</taxon>
        <taxon>Glomeromycetes</taxon>
        <taxon>Glomerales</taxon>
        <taxon>Glomeraceae</taxon>
        <taxon>Rhizophagus</taxon>
    </lineage>
</organism>
<dbReference type="PROSITE" id="PS51886">
    <property type="entry name" value="TLDC"/>
    <property type="match status" value="1"/>
</dbReference>
<dbReference type="SUPFAM" id="SSF54695">
    <property type="entry name" value="POZ domain"/>
    <property type="match status" value="1"/>
</dbReference>
<dbReference type="AlphaFoldDB" id="A0A8H3QEQ3"/>
<dbReference type="InterPro" id="IPR006571">
    <property type="entry name" value="TLDc_dom"/>
</dbReference>
<sequence length="468" mass="54518">MIYENFLSKLSQNLLEILNDEEYYDVTIEVGNDPDVKIFCAHIAILNHRSPYLRKILSTCKKNNDEILTNIKLPNISPEIFEIVLRYIYGGMVSLEKYDTSDIIKILVAANELSLQELFLYFESFLIENETNWMEQNFDLIYQTSFRIDSLELKKYCNDLIFKEPNKIFNFPCFSSIPEKLLVTVIQNDNLQMGDIEIWERVIKWGLAQNPELPSDLANFSKDDFSTLKNTLRRCIPFIKFYDLTSKEFLRKVLPYKKILPKELYKSLLSYFLDNNDDDETTNNSAVEKVGSNNIDSKIITLQHAELISKWIDKLEITDELTNSYEFKLLYRDSRDGCGGMYNKFNKFYEVCKDQFRTVTIYKVKDSDEILGGYNPIDWKSNGKYGITNDSFIFSFSDGGIGNYALSRVKNESKAIFNCSHSIPSFGHGDIEIFNGTIICCNKRSYENPIRTNNEYCILEDFEVFQIV</sequence>
<dbReference type="EMBL" id="BLAL01000020">
    <property type="protein sequence ID" value="GES76312.1"/>
    <property type="molecule type" value="Genomic_DNA"/>
</dbReference>
<feature type="domain" description="TLDc" evidence="2">
    <location>
        <begin position="298"/>
        <end position="468"/>
    </location>
</feature>
<evidence type="ECO:0000259" key="1">
    <source>
        <dbReference type="PROSITE" id="PS50097"/>
    </source>
</evidence>
<dbReference type="PROSITE" id="PS50097">
    <property type="entry name" value="BTB"/>
    <property type="match status" value="1"/>
</dbReference>
<dbReference type="InterPro" id="IPR011333">
    <property type="entry name" value="SKP1/BTB/POZ_sf"/>
</dbReference>
<dbReference type="InterPro" id="IPR000210">
    <property type="entry name" value="BTB/POZ_dom"/>
</dbReference>
<reference evidence="3" key="1">
    <citation type="submission" date="2019-10" db="EMBL/GenBank/DDBJ databases">
        <title>Conservation and host-specific expression of non-tandemly repeated heterogenous ribosome RNA gene in arbuscular mycorrhizal fungi.</title>
        <authorList>
            <person name="Maeda T."/>
            <person name="Kobayashi Y."/>
            <person name="Nakagawa T."/>
            <person name="Ezawa T."/>
            <person name="Yamaguchi K."/>
            <person name="Bino T."/>
            <person name="Nishimoto Y."/>
            <person name="Shigenobu S."/>
            <person name="Kawaguchi M."/>
        </authorList>
    </citation>
    <scope>NUCLEOTIDE SEQUENCE</scope>
    <source>
        <strain evidence="3">HR1</strain>
    </source>
</reference>
<dbReference type="SMART" id="SM00225">
    <property type="entry name" value="BTB"/>
    <property type="match status" value="1"/>
</dbReference>
<evidence type="ECO:0000313" key="4">
    <source>
        <dbReference type="Proteomes" id="UP000615446"/>
    </source>
</evidence>
<gene>
    <name evidence="3" type="ORF">RCL2_000372000</name>
</gene>
<evidence type="ECO:0000259" key="2">
    <source>
        <dbReference type="PROSITE" id="PS51886"/>
    </source>
</evidence>
<dbReference type="Gene3D" id="3.30.710.10">
    <property type="entry name" value="Potassium Channel Kv1.1, Chain A"/>
    <property type="match status" value="1"/>
</dbReference>
<proteinExistence type="predicted"/>
<dbReference type="CDD" id="cd18186">
    <property type="entry name" value="BTB_POZ_ZBTB_KLHL-like"/>
    <property type="match status" value="1"/>
</dbReference>
<comment type="caution">
    <text evidence="3">The sequence shown here is derived from an EMBL/GenBank/DDBJ whole genome shotgun (WGS) entry which is preliminary data.</text>
</comment>
<dbReference type="Proteomes" id="UP000615446">
    <property type="component" value="Unassembled WGS sequence"/>
</dbReference>
<dbReference type="OrthoDB" id="2416818at2759"/>
<dbReference type="Pfam" id="PF07534">
    <property type="entry name" value="TLD"/>
    <property type="match status" value="1"/>
</dbReference>
<protein>
    <submittedName>
        <fullName evidence="3">Carbohydrate-binding module family 13 protein</fullName>
    </submittedName>
</protein>
<dbReference type="PANTHER" id="PTHR45774:SF3">
    <property type="entry name" value="BTB (POZ) DOMAIN-CONTAINING 2B-RELATED"/>
    <property type="match status" value="1"/>
</dbReference>